<dbReference type="PANTHER" id="PTHR34414:SF1">
    <property type="entry name" value="SUBTILISIN-LIKE SERINE PROTEASE"/>
    <property type="match status" value="1"/>
</dbReference>
<dbReference type="HOGENOM" id="CLU_1566620_0_0_1"/>
<evidence type="ECO:0000313" key="2">
    <source>
        <dbReference type="Proteomes" id="UP000016924"/>
    </source>
</evidence>
<dbReference type="eggNOG" id="ENOG502SJCJ">
    <property type="taxonomic scope" value="Eukaryota"/>
</dbReference>
<dbReference type="Pfam" id="PF20246">
    <property type="entry name" value="DUF6601"/>
    <property type="match status" value="1"/>
</dbReference>
<dbReference type="AlphaFoldDB" id="R7YVR1"/>
<reference evidence="2" key="1">
    <citation type="submission" date="2012-06" db="EMBL/GenBank/DDBJ databases">
        <title>The genome sequence of Coniosporium apollinis CBS 100218.</title>
        <authorList>
            <consortium name="The Broad Institute Genome Sequencing Platform"/>
            <person name="Cuomo C."/>
            <person name="Gorbushina A."/>
            <person name="Noack S."/>
            <person name="Walker B."/>
            <person name="Young S.K."/>
            <person name="Zeng Q."/>
            <person name="Gargeya S."/>
            <person name="Fitzgerald M."/>
            <person name="Haas B."/>
            <person name="Abouelleil A."/>
            <person name="Alvarado L."/>
            <person name="Arachchi H.M."/>
            <person name="Berlin A.M."/>
            <person name="Chapman S.B."/>
            <person name="Goldberg J."/>
            <person name="Griggs A."/>
            <person name="Gujja S."/>
            <person name="Hansen M."/>
            <person name="Howarth C."/>
            <person name="Imamovic A."/>
            <person name="Larimer J."/>
            <person name="McCowan C."/>
            <person name="Montmayeur A."/>
            <person name="Murphy C."/>
            <person name="Neiman D."/>
            <person name="Pearson M."/>
            <person name="Priest M."/>
            <person name="Roberts A."/>
            <person name="Saif S."/>
            <person name="Shea T."/>
            <person name="Sisk P."/>
            <person name="Sykes S."/>
            <person name="Wortman J."/>
            <person name="Nusbaum C."/>
            <person name="Birren B."/>
        </authorList>
    </citation>
    <scope>NUCLEOTIDE SEQUENCE [LARGE SCALE GENOMIC DNA]</scope>
    <source>
        <strain evidence="2">CBS 100218</strain>
    </source>
</reference>
<dbReference type="PANTHER" id="PTHR34414">
    <property type="entry name" value="HET DOMAIN-CONTAINING PROTEIN-RELATED"/>
    <property type="match status" value="1"/>
</dbReference>
<dbReference type="EMBL" id="JH767576">
    <property type="protein sequence ID" value="EON65746.1"/>
    <property type="molecule type" value="Genomic_DNA"/>
</dbReference>
<accession>R7YVR1</accession>
<dbReference type="OrthoDB" id="5086500at2759"/>
<proteinExistence type="predicted"/>
<protein>
    <submittedName>
        <fullName evidence="1">Uncharacterized protein</fullName>
    </submittedName>
</protein>
<dbReference type="InterPro" id="IPR046536">
    <property type="entry name" value="DUF6601"/>
</dbReference>
<dbReference type="STRING" id="1168221.R7YVR1"/>
<evidence type="ECO:0000313" key="1">
    <source>
        <dbReference type="EMBL" id="EON65746.1"/>
    </source>
</evidence>
<dbReference type="Proteomes" id="UP000016924">
    <property type="component" value="Unassembled WGS sequence"/>
</dbReference>
<dbReference type="RefSeq" id="XP_007781063.1">
    <property type="nucleotide sequence ID" value="XM_007782873.1"/>
</dbReference>
<dbReference type="GeneID" id="19902296"/>
<organism evidence="1 2">
    <name type="scientific">Coniosporium apollinis (strain CBS 100218)</name>
    <name type="common">Rock-inhabiting black yeast</name>
    <dbReference type="NCBI Taxonomy" id="1168221"/>
    <lineage>
        <taxon>Eukaryota</taxon>
        <taxon>Fungi</taxon>
        <taxon>Dikarya</taxon>
        <taxon>Ascomycota</taxon>
        <taxon>Pezizomycotina</taxon>
        <taxon>Dothideomycetes</taxon>
        <taxon>Dothideomycetes incertae sedis</taxon>
        <taxon>Coniosporium</taxon>
    </lineage>
</organism>
<name>R7YVR1_CONA1</name>
<dbReference type="OMA" id="EMNRISP"/>
<keyword evidence="2" id="KW-1185">Reference proteome</keyword>
<sequence length="193" mass="22492">MEMNRISPPFSRAHQLCSDFDPHEAKGSANEIRPPAAALPGQPCILLSDCIRTKQFLIKEFWAHDLEVMAPRLWVMSTQSSANVNPLHRQKVKGREIVVTEDPRLHLVWIHDRIFIKPLPRYLLSHAFWEQFLLSKSSTLTDRRDTIRKAAMGYLRTYRHLIQHESDFVIAQQDHLRLVPKDVLLWRVKTVAT</sequence>
<gene>
    <name evidence="1" type="ORF">W97_04985</name>
</gene>